<gene>
    <name evidence="1" type="ORF">V5E97_37190</name>
</gene>
<sequence length="88" mass="9180">MPNKALPIQTCCTIVISPVAVASFHTIHIGPSNSSTVIDRISYVCHRLAVINHSNAKTGPGPVSFAMQSPIGFTLSGQVIGVKPNPVS</sequence>
<evidence type="ECO:0000313" key="1">
    <source>
        <dbReference type="EMBL" id="XBH03894.1"/>
    </source>
</evidence>
<reference evidence="1" key="1">
    <citation type="submission" date="2024-05" db="EMBL/GenBank/DDBJ databases">
        <title>Planctomycetes of the genus Singulisphaera possess chitinolytic capabilities.</title>
        <authorList>
            <person name="Ivanova A."/>
        </authorList>
    </citation>
    <scope>NUCLEOTIDE SEQUENCE</scope>
    <source>
        <strain evidence="1">Ch08T</strain>
    </source>
</reference>
<dbReference type="RefSeq" id="WP_406696636.1">
    <property type="nucleotide sequence ID" value="NZ_CP155447.1"/>
</dbReference>
<accession>A0AAU7CFW7</accession>
<name>A0AAU7CFW7_9BACT</name>
<organism evidence="1">
    <name type="scientific">Singulisphaera sp. Ch08</name>
    <dbReference type="NCBI Taxonomy" id="3120278"/>
    <lineage>
        <taxon>Bacteria</taxon>
        <taxon>Pseudomonadati</taxon>
        <taxon>Planctomycetota</taxon>
        <taxon>Planctomycetia</taxon>
        <taxon>Isosphaerales</taxon>
        <taxon>Isosphaeraceae</taxon>
        <taxon>Singulisphaera</taxon>
    </lineage>
</organism>
<protein>
    <submittedName>
        <fullName evidence="1">Uncharacterized protein</fullName>
    </submittedName>
</protein>
<proteinExistence type="predicted"/>
<dbReference type="AlphaFoldDB" id="A0AAU7CFW7"/>
<dbReference type="EMBL" id="CP155447">
    <property type="protein sequence ID" value="XBH03894.1"/>
    <property type="molecule type" value="Genomic_DNA"/>
</dbReference>